<evidence type="ECO:0000259" key="1">
    <source>
        <dbReference type="Pfam" id="PF07883"/>
    </source>
</evidence>
<dbReference type="STRING" id="435.A0U92_13895"/>
<dbReference type="Pfam" id="PF07883">
    <property type="entry name" value="Cupin_2"/>
    <property type="match status" value="1"/>
</dbReference>
<proteinExistence type="predicted"/>
<dbReference type="AlphaFoldDB" id="A0A1U9KIQ4"/>
<dbReference type="RefSeq" id="WP_077813730.1">
    <property type="nucleotide sequence ID" value="NZ_CP014692.1"/>
</dbReference>
<dbReference type="Proteomes" id="UP000188937">
    <property type="component" value="Chromosome"/>
</dbReference>
<dbReference type="OrthoDB" id="6058at2"/>
<reference evidence="2 3" key="1">
    <citation type="submission" date="2016-03" db="EMBL/GenBank/DDBJ databases">
        <title>Acetic acid bacteria sequencing.</title>
        <authorList>
            <person name="Brandt J."/>
            <person name="Jakob F."/>
            <person name="Vogel R.F."/>
        </authorList>
    </citation>
    <scope>NUCLEOTIDE SEQUENCE [LARGE SCALE GENOMIC DNA]</scope>
    <source>
        <strain evidence="2 3">TMW2.1153</strain>
    </source>
</reference>
<feature type="domain" description="Cupin type-2" evidence="1">
    <location>
        <begin position="76"/>
        <end position="140"/>
    </location>
</feature>
<dbReference type="InterPro" id="IPR014710">
    <property type="entry name" value="RmlC-like_jellyroll"/>
</dbReference>
<dbReference type="InterPro" id="IPR013096">
    <property type="entry name" value="Cupin_2"/>
</dbReference>
<dbReference type="KEGG" id="aace:A0U92_13895"/>
<dbReference type="EMBL" id="CP014692">
    <property type="protein sequence ID" value="AQS85681.1"/>
    <property type="molecule type" value="Genomic_DNA"/>
</dbReference>
<dbReference type="SUPFAM" id="SSF51182">
    <property type="entry name" value="RmlC-like cupins"/>
    <property type="match status" value="1"/>
</dbReference>
<evidence type="ECO:0000313" key="2">
    <source>
        <dbReference type="EMBL" id="AQS85681.1"/>
    </source>
</evidence>
<gene>
    <name evidence="2" type="ORF">A0U92_13895</name>
</gene>
<keyword evidence="3" id="KW-1185">Reference proteome</keyword>
<sequence length="317" mass="35008">MSGLTENNSSLNQDFRRHLLKFTEKTFDWDAFPSNRGFADLERAQMRFIGSGGSPKVNDSETLKPEHFTLSLIYKHPGKYAACHAHEIEEAFLVLDGVLTVGWEEDGVVVEAPLGPKDMILNAREIPHGFRNAGVTPVTMSVLVGVGKPLPPRYLYHPKDVDADLAASFGARDGQVLRVDPEGQHPLQRMMAHYVVRYDEQPTEWTAAGFGRKIYVGEGGAPPSTARKEMFLIPPGTGVKPYTRTCEEAWLVLDGHITVGWEEDGKTIERQIGPKDVFVSPAGRTRYFRNDEANAATVFVAIGSPLAGDPDYQPITT</sequence>
<name>A0A1U9KIQ4_ACEAC</name>
<dbReference type="Gene3D" id="2.60.120.10">
    <property type="entry name" value="Jelly Rolls"/>
    <property type="match status" value="2"/>
</dbReference>
<accession>A0A1U9KIQ4</accession>
<dbReference type="InterPro" id="IPR011051">
    <property type="entry name" value="RmlC_Cupin_sf"/>
</dbReference>
<evidence type="ECO:0000313" key="3">
    <source>
        <dbReference type="Proteomes" id="UP000188937"/>
    </source>
</evidence>
<organism evidence="2 3">
    <name type="scientific">Acetobacter aceti</name>
    <dbReference type="NCBI Taxonomy" id="435"/>
    <lineage>
        <taxon>Bacteria</taxon>
        <taxon>Pseudomonadati</taxon>
        <taxon>Pseudomonadota</taxon>
        <taxon>Alphaproteobacteria</taxon>
        <taxon>Acetobacterales</taxon>
        <taxon>Acetobacteraceae</taxon>
        <taxon>Acetobacter</taxon>
        <taxon>Acetobacter subgen. Acetobacter</taxon>
    </lineage>
</organism>
<protein>
    <submittedName>
        <fullName evidence="2">Cupin</fullName>
    </submittedName>
</protein>